<dbReference type="CDD" id="cd17246">
    <property type="entry name" value="RMtype1_S_SonII-TRD2-CR2_like"/>
    <property type="match status" value="1"/>
</dbReference>
<keyword evidence="5" id="KW-0378">Hydrolase</keyword>
<sequence>MELKPGYKRTELGVIPEDWGTSQLSEISKKITDGEHLTPIRSRTGYFLLSARNILNGRIDVSDVDYVGRAEFERIRQRCDPASGDILISCSGTIGRVAVVPPNFDCVLVRSAALVKLSSKADSSFIQFWMQGNRAQTQILTSVNQGAQPNLFLNQIELLRCPVPTIPEQNAIASALSDVDALISSLDQLIAKKYDIKQATMQLLLTGKQRLTGFSGEWQMKRLKELGTTYGGLIGKSKDDFSSGTAYYVPFVNVMMNVVIDCEAFDTVDVCIGETQNRVLKGDLLFNGSSETPEEVAMCALVAHDIEDLYLNSFCFGFRLKSDAQVNGLFMAYYLRGPVGRELIKSLAQGSTRYNLSKVALLDAALRLPGKAEQTAIASVLSDMDTEISALERKRDKTLAVKQGMMQELLTGRIRLV</sequence>
<dbReference type="SUPFAM" id="SSF116734">
    <property type="entry name" value="DNA methylase specificity domain"/>
    <property type="match status" value="2"/>
</dbReference>
<protein>
    <submittedName>
        <fullName evidence="5">Restriction endonuclease subunit S</fullName>
    </submittedName>
</protein>
<keyword evidence="3" id="KW-0238">DNA-binding</keyword>
<feature type="domain" description="Type I restriction modification DNA specificity" evidence="4">
    <location>
        <begin position="16"/>
        <end position="190"/>
    </location>
</feature>
<dbReference type="PANTHER" id="PTHR30408">
    <property type="entry name" value="TYPE-1 RESTRICTION ENZYME ECOKI SPECIFICITY PROTEIN"/>
    <property type="match status" value="1"/>
</dbReference>
<dbReference type="Pfam" id="PF01420">
    <property type="entry name" value="Methylase_S"/>
    <property type="match status" value="2"/>
</dbReference>
<dbReference type="GO" id="GO:0004519">
    <property type="term" value="F:endonuclease activity"/>
    <property type="evidence" value="ECO:0007669"/>
    <property type="project" value="UniProtKB-KW"/>
</dbReference>
<keyword evidence="5" id="KW-0255">Endonuclease</keyword>
<accession>A0ABZ3DCK0</accession>
<evidence type="ECO:0000256" key="2">
    <source>
        <dbReference type="ARBA" id="ARBA00022747"/>
    </source>
</evidence>
<evidence type="ECO:0000259" key="4">
    <source>
        <dbReference type="Pfam" id="PF01420"/>
    </source>
</evidence>
<dbReference type="InterPro" id="IPR000055">
    <property type="entry name" value="Restrct_endonuc_typeI_TRD"/>
</dbReference>
<evidence type="ECO:0000313" key="5">
    <source>
        <dbReference type="EMBL" id="XAE46822.1"/>
    </source>
</evidence>
<keyword evidence="6" id="KW-1185">Reference proteome</keyword>
<keyword evidence="5" id="KW-0540">Nuclease</keyword>
<dbReference type="PANTHER" id="PTHR30408:SF12">
    <property type="entry name" value="TYPE I RESTRICTION ENZYME MJAVIII SPECIFICITY SUBUNIT"/>
    <property type="match status" value="1"/>
</dbReference>
<dbReference type="Gene3D" id="1.10.287.1120">
    <property type="entry name" value="Bipartite methylase S protein"/>
    <property type="match status" value="1"/>
</dbReference>
<reference evidence="5 6" key="1">
    <citation type="submission" date="2022-10" db="EMBL/GenBank/DDBJ databases">
        <title>Genomic of Burkholderia cepacia PN-1.</title>
        <authorList>
            <person name="Yang Y."/>
            <person name="Guan H."/>
            <person name="Huang J."/>
        </authorList>
    </citation>
    <scope>NUCLEOTIDE SEQUENCE [LARGE SCALE GENOMIC DNA]</scope>
    <source>
        <strain evidence="5 6">PN-1</strain>
    </source>
</reference>
<dbReference type="Gene3D" id="3.90.220.20">
    <property type="entry name" value="DNA methylase specificity domains"/>
    <property type="match status" value="2"/>
</dbReference>
<dbReference type="Proteomes" id="UP001448498">
    <property type="component" value="Chromosome 1"/>
</dbReference>
<evidence type="ECO:0000313" key="6">
    <source>
        <dbReference type="Proteomes" id="UP001448498"/>
    </source>
</evidence>
<feature type="domain" description="Type I restriction modification DNA specificity" evidence="4">
    <location>
        <begin position="217"/>
        <end position="397"/>
    </location>
</feature>
<dbReference type="RefSeq" id="WP_342702394.1">
    <property type="nucleotide sequence ID" value="NZ_CP109821.1"/>
</dbReference>
<keyword evidence="2" id="KW-0680">Restriction system</keyword>
<dbReference type="InterPro" id="IPR044946">
    <property type="entry name" value="Restrct_endonuc_typeI_TRD_sf"/>
</dbReference>
<name>A0ABZ3DCK0_9BURK</name>
<gene>
    <name evidence="5" type="ORF">OHZ10_10655</name>
</gene>
<dbReference type="InterPro" id="IPR052021">
    <property type="entry name" value="Type-I_RS_S_subunit"/>
</dbReference>
<dbReference type="EMBL" id="CP109821">
    <property type="protein sequence ID" value="XAE46822.1"/>
    <property type="molecule type" value="Genomic_DNA"/>
</dbReference>
<comment type="similarity">
    <text evidence="1">Belongs to the type-I restriction system S methylase family.</text>
</comment>
<evidence type="ECO:0000256" key="3">
    <source>
        <dbReference type="ARBA" id="ARBA00023125"/>
    </source>
</evidence>
<evidence type="ECO:0000256" key="1">
    <source>
        <dbReference type="ARBA" id="ARBA00010923"/>
    </source>
</evidence>
<proteinExistence type="inferred from homology"/>
<organism evidence="5 6">
    <name type="scientific">Burkholderia arboris</name>
    <dbReference type="NCBI Taxonomy" id="488730"/>
    <lineage>
        <taxon>Bacteria</taxon>
        <taxon>Pseudomonadati</taxon>
        <taxon>Pseudomonadota</taxon>
        <taxon>Betaproteobacteria</taxon>
        <taxon>Burkholderiales</taxon>
        <taxon>Burkholderiaceae</taxon>
        <taxon>Burkholderia</taxon>
        <taxon>Burkholderia cepacia complex</taxon>
    </lineage>
</organism>